<organism evidence="1 2">
    <name type="scientific">Desmophyllum pertusum</name>
    <dbReference type="NCBI Taxonomy" id="174260"/>
    <lineage>
        <taxon>Eukaryota</taxon>
        <taxon>Metazoa</taxon>
        <taxon>Cnidaria</taxon>
        <taxon>Anthozoa</taxon>
        <taxon>Hexacorallia</taxon>
        <taxon>Scleractinia</taxon>
        <taxon>Caryophylliina</taxon>
        <taxon>Caryophylliidae</taxon>
        <taxon>Desmophyllum</taxon>
    </lineage>
</organism>
<dbReference type="EMBL" id="MU826839">
    <property type="protein sequence ID" value="KAJ7371988.1"/>
    <property type="molecule type" value="Genomic_DNA"/>
</dbReference>
<accession>A0A9W9YYK5</accession>
<gene>
    <name evidence="1" type="ORF">OS493_021414</name>
</gene>
<dbReference type="Proteomes" id="UP001163046">
    <property type="component" value="Unassembled WGS sequence"/>
</dbReference>
<name>A0A9W9YYK5_9CNID</name>
<proteinExistence type="predicted"/>
<comment type="caution">
    <text evidence="1">The sequence shown here is derived from an EMBL/GenBank/DDBJ whole genome shotgun (WGS) entry which is preliminary data.</text>
</comment>
<keyword evidence="2" id="KW-1185">Reference proteome</keyword>
<reference evidence="1" key="1">
    <citation type="submission" date="2023-01" db="EMBL/GenBank/DDBJ databases">
        <title>Genome assembly of the deep-sea coral Lophelia pertusa.</title>
        <authorList>
            <person name="Herrera S."/>
            <person name="Cordes E."/>
        </authorList>
    </citation>
    <scope>NUCLEOTIDE SEQUENCE</scope>
    <source>
        <strain evidence="1">USNM1676648</strain>
        <tissue evidence="1">Polyp</tissue>
    </source>
</reference>
<evidence type="ECO:0000313" key="1">
    <source>
        <dbReference type="EMBL" id="KAJ7371988.1"/>
    </source>
</evidence>
<sequence length="172" mass="18853">MTTAFTRMVGMIVSEITQIAAIRLLYVSSVRSLSLGAVALEGPEDPIRWLRALVAKTIALGSWAEKCSSDSLLRDGWTFLTCSTRTLSLTPYVNKTATVREETSGGFFRTVFVFPILFNPPLTDASIIVWQEKGMVAEILSCFMQPGTAARSGVQRLPQAVLYKLQKSVTVS</sequence>
<protein>
    <submittedName>
        <fullName evidence="1">Uncharacterized protein</fullName>
    </submittedName>
</protein>
<dbReference type="AlphaFoldDB" id="A0A9W9YYK5"/>
<evidence type="ECO:0000313" key="2">
    <source>
        <dbReference type="Proteomes" id="UP001163046"/>
    </source>
</evidence>